<dbReference type="SUPFAM" id="SSF49299">
    <property type="entry name" value="PKD domain"/>
    <property type="match status" value="7"/>
</dbReference>
<dbReference type="InterPro" id="IPR006626">
    <property type="entry name" value="PbH1"/>
</dbReference>
<dbReference type="InterPro" id="IPR022409">
    <property type="entry name" value="PKD/Chitinase_dom"/>
</dbReference>
<feature type="domain" description="PKD" evidence="3">
    <location>
        <begin position="681"/>
        <end position="772"/>
    </location>
</feature>
<organism evidence="4 5">
    <name type="scientific">Methanomethylovorans hollandica (strain DSM 15978 / NBRC 107637 / DMS1)</name>
    <dbReference type="NCBI Taxonomy" id="867904"/>
    <lineage>
        <taxon>Archaea</taxon>
        <taxon>Methanobacteriati</taxon>
        <taxon>Methanobacteriota</taxon>
        <taxon>Stenosarchaea group</taxon>
        <taxon>Methanomicrobia</taxon>
        <taxon>Methanosarcinales</taxon>
        <taxon>Methanosarcinaceae</taxon>
        <taxon>Methanomethylovorans</taxon>
    </lineage>
</organism>
<dbReference type="InterPro" id="IPR035986">
    <property type="entry name" value="PKD_dom_sf"/>
</dbReference>
<dbReference type="CDD" id="cd00146">
    <property type="entry name" value="PKD"/>
    <property type="match status" value="2"/>
</dbReference>
<dbReference type="InterPro" id="IPR011050">
    <property type="entry name" value="Pectin_lyase_fold/virulence"/>
</dbReference>
<dbReference type="InterPro" id="IPR010671">
    <property type="entry name" value="Disaggr-rel_dom"/>
</dbReference>
<keyword evidence="2" id="KW-1133">Transmembrane helix</keyword>
<evidence type="ECO:0000256" key="2">
    <source>
        <dbReference type="SAM" id="Phobius"/>
    </source>
</evidence>
<feature type="domain" description="PKD" evidence="3">
    <location>
        <begin position="460"/>
        <end position="551"/>
    </location>
</feature>
<dbReference type="InterPro" id="IPR029865">
    <property type="entry name" value="KIAA0319-like"/>
</dbReference>
<feature type="domain" description="PKD" evidence="3">
    <location>
        <begin position="1098"/>
        <end position="1189"/>
    </location>
</feature>
<dbReference type="Proteomes" id="UP000010866">
    <property type="component" value="Chromosome"/>
</dbReference>
<evidence type="ECO:0000313" key="4">
    <source>
        <dbReference type="EMBL" id="AGB48615.1"/>
    </source>
</evidence>
<dbReference type="PANTHER" id="PTHR46182">
    <property type="entry name" value="FI19480P1"/>
    <property type="match status" value="1"/>
</dbReference>
<dbReference type="InterPro" id="IPR013783">
    <property type="entry name" value="Ig-like_fold"/>
</dbReference>
<dbReference type="SMART" id="SM00089">
    <property type="entry name" value="PKD"/>
    <property type="match status" value="7"/>
</dbReference>
<gene>
    <name evidence="4" type="ordered locus">Metho_0342</name>
</gene>
<dbReference type="Pfam" id="PF08480">
    <property type="entry name" value="Disaggr_assoc"/>
    <property type="match status" value="1"/>
</dbReference>
<feature type="transmembrane region" description="Helical" evidence="2">
    <location>
        <begin position="20"/>
        <end position="41"/>
    </location>
</feature>
<feature type="region of interest" description="Disordered" evidence="1">
    <location>
        <begin position="879"/>
        <end position="899"/>
    </location>
</feature>
<evidence type="ECO:0000313" key="5">
    <source>
        <dbReference type="Proteomes" id="UP000010866"/>
    </source>
</evidence>
<dbReference type="InterPro" id="IPR013687">
    <property type="entry name" value="Disaggr-rel"/>
</dbReference>
<dbReference type="GO" id="GO:0031410">
    <property type="term" value="C:cytoplasmic vesicle"/>
    <property type="evidence" value="ECO:0007669"/>
    <property type="project" value="TreeGrafter"/>
</dbReference>
<dbReference type="OrthoDB" id="105642at2157"/>
<sequence>MDNISFNFFERFSAHRWAKSRHVLLIALWLKSYFFSTKALSTKYNFSRNKNNTTFKKISSSVLGLIFCFLCFSVVGSGLSSAATVYVAADGSGDYNCNGTNDHVEINEALAYIKSTGGGTVYLKGPNTYWIDSTLNIGSNIKLTGDSTAEIKLVPKAGWSSGVPMIRGETRASNIVITGFTIDGNSENQGVSFGRGYYDLIYLERSNNVEVSHMLLEWGCNDGLKIKWGNNVVFTHNNVYKMGHDAFYALYYNTGEVAYNTVFTRTNSACRLSGGVSDFTVHDNTFYSDGGGTSTGPAIEIDKTGSSGTLSFNNIDIYNNKIHSIRGSGIWMFAAYTDNVIRAKNVHIHHNTFTKVGQHALNTGYTNAAITMQNFDNTIIENNVFDDGGNAAIKWYAWSPIPQQKAQFTTYVRNNIIKNNDGMSGVPGSGVGIWNTQPSYAKFILQNNEFYNNKNGATNAPVANGGADKTVTVESPVTFDASASTDDIGIVSYSWDFDASNGITSEATARTTTKTYATAGTYTVTLTVTDTTGQKATDRVTVVVNAATTTTAPSIPPSTTTPSTIPSQADAAPVANGGADKTVTVGSPVAFDASASTDDVGIASYSWDFDASNGITSEATARTATKTYATAGTYTVTLTVTDTTGQKATDRVTVVVNVATTTTAPSTSTTTPAVPTKVDTVPVANGGADKTITVGSPVTFDASASTDDVGIVSYSWDFDASNGITSEATARTATKTYTTAGTYTVTLTVTDTTGQKATDRVTVVVRAATTTTAPSTTTPAVPTKVDTVPVANGGADKTVTVGSPVTFDASASTDDVGVASYSWDFDASNGITSEATARTATKTYATVGTYTATLTVTDTTGQKATDRVTVVVNAATTTTAPSTTTPTTPTSPAGSVSYSPTYDNGLRTSSPTSVFSTMNYIDIGASSASCRDLMMFDLSNYKTTDVISKATLSLYWYYPATTRTSDTVVQIYRPAADWDPRYVSWTNRASGTSWTTAGGNWYDKNGAAQGSTPYASVTFAASTVPGNRYYDFDVTQLVQEYVSGKFKNTGFFLKARTESGNYIAFYSSEWSNAAQRPKLTVSTGQSSSSTVLSHADAAPVANGGADKTITVGSPVTFDASASTDDVGIASYSWDFDASNGITSEATARTATKTYTTAGTYTATLTVTDTTGQKATDRVTVVVNAATTTTAPSTTTPTPAVPTKVDTVPVANGGADKTVTVGSPVTFDASASTDDVGIASYSWDFDASNGITSEATARTATKTYATAGTYTATLTVTDTTGQKATDRVTVVVRAATTTTAPSTSTTTPAVPTKVDTVPVANGGADKTVTVGSPVAFDASASTDDVGIASYSWDFDASNGITSEATGRTTTKTYTTAGTYTVTLTVTDTTGQKATDRVTVVVNAATTTTAPSTTTPTTPTSPAGSVSYSPTYDNGLRTSSPTSVFSTTNYIDIGASSASCRDLMMFDLSKYKTTDKISKATLSLYWYHPSDTTRASDTVVEIYRPAADWDPGYVSWNNRASGTLWTTAGGNWYDRNGAAQGITPYASVTFPARAVPGNRYYDFDVTQLVQEYVSAKYKNTGFFLKARTEGGNYIAFYSSEWSNAAQRPKLTVTI</sequence>
<proteinExistence type="predicted"/>
<dbReference type="Pfam" id="PF22352">
    <property type="entry name" value="K319L-like_PKD"/>
    <property type="match status" value="1"/>
</dbReference>
<accession>L0KV87</accession>
<dbReference type="KEGG" id="mhz:Metho_0342"/>
<feature type="domain" description="PKD" evidence="3">
    <location>
        <begin position="1207"/>
        <end position="1298"/>
    </location>
</feature>
<dbReference type="STRING" id="867904.Metho_0342"/>
<feature type="domain" description="PKD" evidence="3">
    <location>
        <begin position="1316"/>
        <end position="1407"/>
    </location>
</feature>
<feature type="compositionally biased region" description="Low complexity" evidence="1">
    <location>
        <begin position="879"/>
        <end position="897"/>
    </location>
</feature>
<dbReference type="Gene3D" id="2.60.40.10">
    <property type="entry name" value="Immunoglobulins"/>
    <property type="match status" value="7"/>
</dbReference>
<protein>
    <submittedName>
        <fullName evidence="4">PKD domain protein</fullName>
    </submittedName>
</protein>
<dbReference type="SMART" id="SM00710">
    <property type="entry name" value="PbH1"/>
    <property type="match status" value="7"/>
</dbReference>
<feature type="domain" description="PKD" evidence="3">
    <location>
        <begin position="572"/>
        <end position="663"/>
    </location>
</feature>
<dbReference type="Pfam" id="PF06848">
    <property type="entry name" value="Disaggr_repeat"/>
    <property type="match status" value="2"/>
</dbReference>
<feature type="compositionally biased region" description="Low complexity" evidence="1">
    <location>
        <begin position="553"/>
        <end position="567"/>
    </location>
</feature>
<keyword evidence="5" id="KW-1185">Reference proteome</keyword>
<dbReference type="GeneID" id="14407448"/>
<dbReference type="PROSITE" id="PS50093">
    <property type="entry name" value="PKD"/>
    <property type="match status" value="7"/>
</dbReference>
<dbReference type="PANTHER" id="PTHR46182:SF2">
    <property type="entry name" value="FI19480P1"/>
    <property type="match status" value="1"/>
</dbReference>
<keyword evidence="2" id="KW-0812">Transmembrane</keyword>
<dbReference type="SUPFAM" id="SSF51126">
    <property type="entry name" value="Pectin lyase-like"/>
    <property type="match status" value="1"/>
</dbReference>
<feature type="domain" description="PKD" evidence="3">
    <location>
        <begin position="788"/>
        <end position="879"/>
    </location>
</feature>
<dbReference type="HOGENOM" id="CLU_252490_0_0_2"/>
<keyword evidence="2" id="KW-0472">Membrane</keyword>
<reference evidence="5" key="1">
    <citation type="submission" date="2012-02" db="EMBL/GenBank/DDBJ databases">
        <title>Complete sequence of chromosome of Methanomethylovorans hollandica DSM 15978.</title>
        <authorList>
            <person name="Lucas S."/>
            <person name="Copeland A."/>
            <person name="Lapidus A."/>
            <person name="Glavina del Rio T."/>
            <person name="Dalin E."/>
            <person name="Tice H."/>
            <person name="Bruce D."/>
            <person name="Goodwin L."/>
            <person name="Pitluck S."/>
            <person name="Peters L."/>
            <person name="Mikhailova N."/>
            <person name="Held B."/>
            <person name="Kyrpides N."/>
            <person name="Mavromatis K."/>
            <person name="Ivanova N."/>
            <person name="Brettin T."/>
            <person name="Detter J.C."/>
            <person name="Han C."/>
            <person name="Larimer F."/>
            <person name="Land M."/>
            <person name="Hauser L."/>
            <person name="Markowitz V."/>
            <person name="Cheng J.-F."/>
            <person name="Hugenholtz P."/>
            <person name="Woyke T."/>
            <person name="Wu D."/>
            <person name="Spring S."/>
            <person name="Schroeder M."/>
            <person name="Brambilla E."/>
            <person name="Klenk H.-P."/>
            <person name="Eisen J.A."/>
        </authorList>
    </citation>
    <scope>NUCLEOTIDE SEQUENCE [LARGE SCALE GENOMIC DNA]</scope>
    <source>
        <strain evidence="5">DSM 15978 / NBRC 107637 / DMS1</strain>
    </source>
</reference>
<dbReference type="Pfam" id="PF18911">
    <property type="entry name" value="PKD_4"/>
    <property type="match status" value="6"/>
</dbReference>
<dbReference type="GO" id="GO:0016020">
    <property type="term" value="C:membrane"/>
    <property type="evidence" value="ECO:0007669"/>
    <property type="project" value="TreeGrafter"/>
</dbReference>
<dbReference type="Gene3D" id="2.160.20.10">
    <property type="entry name" value="Single-stranded right-handed beta-helix, Pectin lyase-like"/>
    <property type="match status" value="1"/>
</dbReference>
<evidence type="ECO:0000259" key="3">
    <source>
        <dbReference type="PROSITE" id="PS50093"/>
    </source>
</evidence>
<feature type="region of interest" description="Disordered" evidence="1">
    <location>
        <begin position="553"/>
        <end position="576"/>
    </location>
</feature>
<dbReference type="NCBIfam" id="NF033679">
    <property type="entry name" value="DNRLRE_dom"/>
    <property type="match status" value="2"/>
</dbReference>
<evidence type="ECO:0000256" key="1">
    <source>
        <dbReference type="SAM" id="MobiDB-lite"/>
    </source>
</evidence>
<name>L0KV87_METHD</name>
<dbReference type="InterPro" id="IPR000601">
    <property type="entry name" value="PKD_dom"/>
</dbReference>
<feature type="transmembrane region" description="Helical" evidence="2">
    <location>
        <begin position="62"/>
        <end position="89"/>
    </location>
</feature>
<dbReference type="RefSeq" id="WP_015323784.1">
    <property type="nucleotide sequence ID" value="NC_019977.1"/>
</dbReference>
<dbReference type="EMBL" id="CP003362">
    <property type="protein sequence ID" value="AGB48615.1"/>
    <property type="molecule type" value="Genomic_DNA"/>
</dbReference>
<dbReference type="InterPro" id="IPR012334">
    <property type="entry name" value="Pectin_lyas_fold"/>
</dbReference>